<dbReference type="AlphaFoldDB" id="A0A916ZWI4"/>
<dbReference type="PANTHER" id="PTHR16305">
    <property type="entry name" value="TESTICULAR SOLUBLE ADENYLYL CYCLASE"/>
    <property type="match status" value="1"/>
</dbReference>
<evidence type="ECO:0000256" key="2">
    <source>
        <dbReference type="ARBA" id="ARBA00022840"/>
    </source>
</evidence>
<dbReference type="InterPro" id="IPR016032">
    <property type="entry name" value="Sig_transdc_resp-reg_C-effctor"/>
</dbReference>
<accession>A0A916ZWI4</accession>
<dbReference type="InterPro" id="IPR011990">
    <property type="entry name" value="TPR-like_helical_dom_sf"/>
</dbReference>
<evidence type="ECO:0000256" key="1">
    <source>
        <dbReference type="ARBA" id="ARBA00022741"/>
    </source>
</evidence>
<evidence type="ECO:0000313" key="7">
    <source>
        <dbReference type="Proteomes" id="UP000612855"/>
    </source>
</evidence>
<dbReference type="InterPro" id="IPR029787">
    <property type="entry name" value="Nucleotide_cyclase"/>
</dbReference>
<dbReference type="InterPro" id="IPR001867">
    <property type="entry name" value="OmpR/PhoB-type_DNA-bd"/>
</dbReference>
<dbReference type="SUPFAM" id="SSF52540">
    <property type="entry name" value="P-loop containing nucleoside triphosphate hydrolases"/>
    <property type="match status" value="1"/>
</dbReference>
<dbReference type="Gene3D" id="1.10.10.10">
    <property type="entry name" value="Winged helix-like DNA-binding domain superfamily/Winged helix DNA-binding domain"/>
    <property type="match status" value="1"/>
</dbReference>
<keyword evidence="2" id="KW-0067">ATP-binding</keyword>
<dbReference type="GO" id="GO:0005524">
    <property type="term" value="F:ATP binding"/>
    <property type="evidence" value="ECO:0007669"/>
    <property type="project" value="UniProtKB-KW"/>
</dbReference>
<dbReference type="PROSITE" id="PS51755">
    <property type="entry name" value="OMPR_PHOB"/>
    <property type="match status" value="1"/>
</dbReference>
<protein>
    <submittedName>
        <fullName evidence="6">Adenylate cyclase</fullName>
    </submittedName>
</protein>
<dbReference type="SUPFAM" id="SSF55073">
    <property type="entry name" value="Nucleotide cyclase"/>
    <property type="match status" value="1"/>
</dbReference>
<keyword evidence="1" id="KW-0547">Nucleotide-binding</keyword>
<dbReference type="SUPFAM" id="SSF46894">
    <property type="entry name" value="C-terminal effector domain of the bipartite response regulators"/>
    <property type="match status" value="1"/>
</dbReference>
<keyword evidence="3 4" id="KW-0238">DNA-binding</keyword>
<dbReference type="SMART" id="SM00862">
    <property type="entry name" value="Trans_reg_C"/>
    <property type="match status" value="1"/>
</dbReference>
<dbReference type="InterPro" id="IPR036388">
    <property type="entry name" value="WH-like_DNA-bd_sf"/>
</dbReference>
<organism evidence="6 7">
    <name type="scientific">Primorskyibacter flagellatus</name>
    <dbReference type="NCBI Taxonomy" id="1387277"/>
    <lineage>
        <taxon>Bacteria</taxon>
        <taxon>Pseudomonadati</taxon>
        <taxon>Pseudomonadota</taxon>
        <taxon>Alphaproteobacteria</taxon>
        <taxon>Rhodobacterales</taxon>
        <taxon>Roseobacteraceae</taxon>
        <taxon>Primorskyibacter</taxon>
    </lineage>
</organism>
<dbReference type="GO" id="GO:0000160">
    <property type="term" value="P:phosphorelay signal transduction system"/>
    <property type="evidence" value="ECO:0007669"/>
    <property type="project" value="InterPro"/>
</dbReference>
<dbReference type="GO" id="GO:0004016">
    <property type="term" value="F:adenylate cyclase activity"/>
    <property type="evidence" value="ECO:0007669"/>
    <property type="project" value="TreeGrafter"/>
</dbReference>
<dbReference type="Pfam" id="PF13191">
    <property type="entry name" value="AAA_16"/>
    <property type="match status" value="1"/>
</dbReference>
<feature type="DNA-binding region" description="OmpR/PhoB-type" evidence="4">
    <location>
        <begin position="1"/>
        <end position="96"/>
    </location>
</feature>
<dbReference type="RefSeq" id="WP_188475717.1">
    <property type="nucleotide sequence ID" value="NZ_BMFJ01000001.1"/>
</dbReference>
<evidence type="ECO:0000259" key="5">
    <source>
        <dbReference type="PROSITE" id="PS51755"/>
    </source>
</evidence>
<comment type="caution">
    <text evidence="6">The sequence shown here is derived from an EMBL/GenBank/DDBJ whole genome shotgun (WGS) entry which is preliminary data.</text>
</comment>
<keyword evidence="7" id="KW-1185">Reference proteome</keyword>
<evidence type="ECO:0000313" key="6">
    <source>
        <dbReference type="EMBL" id="GGE16358.1"/>
    </source>
</evidence>
<dbReference type="InterPro" id="IPR027417">
    <property type="entry name" value="P-loop_NTPase"/>
</dbReference>
<gene>
    <name evidence="6" type="primary">cyaI4</name>
    <name evidence="6" type="ORF">GCM10011360_01390</name>
</gene>
<proteinExistence type="predicted"/>
<dbReference type="InterPro" id="IPR041664">
    <property type="entry name" value="AAA_16"/>
</dbReference>
<reference evidence="7" key="1">
    <citation type="journal article" date="2019" name="Int. J. Syst. Evol. Microbiol.">
        <title>The Global Catalogue of Microorganisms (GCM) 10K type strain sequencing project: providing services to taxonomists for standard genome sequencing and annotation.</title>
        <authorList>
            <consortium name="The Broad Institute Genomics Platform"/>
            <consortium name="The Broad Institute Genome Sequencing Center for Infectious Disease"/>
            <person name="Wu L."/>
            <person name="Ma J."/>
        </authorList>
    </citation>
    <scope>NUCLEOTIDE SEQUENCE [LARGE SCALE GENOMIC DNA]</scope>
    <source>
        <strain evidence="7">CGMCC 1.12664</strain>
    </source>
</reference>
<dbReference type="CDD" id="cd00383">
    <property type="entry name" value="trans_reg_C"/>
    <property type="match status" value="1"/>
</dbReference>
<dbReference type="SUPFAM" id="SSF48452">
    <property type="entry name" value="TPR-like"/>
    <property type="match status" value="1"/>
</dbReference>
<dbReference type="GO" id="GO:0005737">
    <property type="term" value="C:cytoplasm"/>
    <property type="evidence" value="ECO:0007669"/>
    <property type="project" value="TreeGrafter"/>
</dbReference>
<dbReference type="GO" id="GO:0003677">
    <property type="term" value="F:DNA binding"/>
    <property type="evidence" value="ECO:0007669"/>
    <property type="project" value="UniProtKB-UniRule"/>
</dbReference>
<dbReference type="Gene3D" id="1.25.40.10">
    <property type="entry name" value="Tetratricopeptide repeat domain"/>
    <property type="match status" value="1"/>
</dbReference>
<dbReference type="Gene3D" id="3.30.70.1230">
    <property type="entry name" value="Nucleotide cyclase"/>
    <property type="match status" value="1"/>
</dbReference>
<dbReference type="Proteomes" id="UP000612855">
    <property type="component" value="Unassembled WGS sequence"/>
</dbReference>
<name>A0A916ZWI4_9RHOB</name>
<feature type="domain" description="OmpR/PhoB-type" evidence="5">
    <location>
        <begin position="1"/>
        <end position="96"/>
    </location>
</feature>
<sequence>MIHRFSGFEFDADRHELRQDGRAVPLPPKPFSVLGYLIERRDRMVPKAELLDAFWAAEVSEAALQTTIRVIRKALGKEVGAAAIKTYHGQGFRFVASLDALDAPGPAATRDPVALSEQRLVSVLSIQIRAAPGQDQTVRATLDVARARIGADHGRLLHMMLDGFTAVFGLGEDGEDSARRAVACAWDVMASAPVAELGGAVVCGVETGAVVIGGTPEAEDWTPPGDIERQAADLARTGLSGTIVLGDTTRRILEGEVAVECTPAGHVLRAEPSGRAGIVARAPRGTGGFVGREAELAFLAAGASGARAGAGQAVLLSGSAGIGKSRLVREFLARTGAEGMAIATAQCLPRLASTPLAPVSDLCTALAQHAPDPQTLDPADRALLRRLLDPAAPPAEVLAGLSDHAIRDRSSALFTQVVGAACTADPLVIVVEDAHWIDPDSRAHLSDLIRDCDRLSLLVIVTTRPTGDTPLAERVLTLSPLGRDDCLRLLSSFPETARLSDPAAEALVRRAGGNPFFLEELALASPAGETPGQDLPDTVQAVMEARVATLEPAHRAVLYAIAVIGPPASQALVAGLLGLDPATLRTHIAHLVAAGFLTEGDTGVAFRHMLLHDTAYAMIAPPDRARLHGEVVRLLETGADPSRPEPLPETLALHAQEAGDTGRALDYWIRASNAAIYRAAGRAAIAFARQGLALIDPDRPESAAQEMRLQLSLAPALMAQSGYGAEEVGRAYRRAHHLSERTGSDKARMRALLGLWVHTWVAGRLGESLLHSRALLEIAERTQDNALRLQGHGGIGAVLTHMSDLDGARRHLDAGLALIGTNPPDTITLQNAAVNCAAYAAWVAALRGDTPAMRANIARSEDLGTALANPFATAIHLSLCANILMSVGEVGPCRTFADRAVELSRSQRYPFWLGTGLVLQGWAEGRAGDPIRGLELIDEGIGIFDATGSGIQTANWLGIRAETCLAAGEIDAGLEAAMHGLRKAESYGDSWFVPRIHAIAAALCAKAGRDAEAVDHARKARHLAQKTGLSPMAFDPDGALPTP</sequence>
<evidence type="ECO:0000256" key="4">
    <source>
        <dbReference type="PROSITE-ProRule" id="PRU01091"/>
    </source>
</evidence>
<evidence type="ECO:0000256" key="3">
    <source>
        <dbReference type="ARBA" id="ARBA00023125"/>
    </source>
</evidence>
<dbReference type="PANTHER" id="PTHR16305:SF28">
    <property type="entry name" value="GUANYLATE CYCLASE DOMAIN-CONTAINING PROTEIN"/>
    <property type="match status" value="1"/>
</dbReference>
<dbReference type="GO" id="GO:0006355">
    <property type="term" value="P:regulation of DNA-templated transcription"/>
    <property type="evidence" value="ECO:0007669"/>
    <property type="project" value="InterPro"/>
</dbReference>
<dbReference type="EMBL" id="BMFJ01000001">
    <property type="protein sequence ID" value="GGE16358.1"/>
    <property type="molecule type" value="Genomic_DNA"/>
</dbReference>
<dbReference type="Pfam" id="PF00486">
    <property type="entry name" value="Trans_reg_C"/>
    <property type="match status" value="1"/>
</dbReference>